<accession>A0A7T8GN97</accession>
<dbReference type="PANTHER" id="PTHR10129:SF48">
    <property type="entry name" value="MAF-S, ISOFORM B"/>
    <property type="match status" value="1"/>
</dbReference>
<evidence type="ECO:0000313" key="6">
    <source>
        <dbReference type="Proteomes" id="UP000595437"/>
    </source>
</evidence>
<dbReference type="InterPro" id="IPR004826">
    <property type="entry name" value="bZIP_Maf"/>
</dbReference>
<evidence type="ECO:0000313" key="5">
    <source>
        <dbReference type="EMBL" id="QQP34715.1"/>
    </source>
</evidence>
<dbReference type="GO" id="GO:0000981">
    <property type="term" value="F:DNA-binding transcription factor activity, RNA polymerase II-specific"/>
    <property type="evidence" value="ECO:0007669"/>
    <property type="project" value="TreeGrafter"/>
</dbReference>
<dbReference type="GO" id="GO:0005634">
    <property type="term" value="C:nucleus"/>
    <property type="evidence" value="ECO:0007669"/>
    <property type="project" value="TreeGrafter"/>
</dbReference>
<dbReference type="SUPFAM" id="SSF47454">
    <property type="entry name" value="A DNA-binding domain in eukaryotic transcription factors"/>
    <property type="match status" value="1"/>
</dbReference>
<evidence type="ECO:0000259" key="4">
    <source>
        <dbReference type="Pfam" id="PF03131"/>
    </source>
</evidence>
<keyword evidence="1" id="KW-0805">Transcription regulation</keyword>
<name>A0A7T8GN97_CALRO</name>
<dbReference type="AlphaFoldDB" id="A0A7T8GN97"/>
<evidence type="ECO:0000256" key="3">
    <source>
        <dbReference type="ARBA" id="ARBA00023163"/>
    </source>
</evidence>
<dbReference type="InterPro" id="IPR024874">
    <property type="entry name" value="Transcription_factor_Maf_fam"/>
</dbReference>
<keyword evidence="2" id="KW-0238">DNA-binding</keyword>
<organism evidence="5 6">
    <name type="scientific">Caligus rogercresseyi</name>
    <name type="common">Sea louse</name>
    <dbReference type="NCBI Taxonomy" id="217165"/>
    <lineage>
        <taxon>Eukaryota</taxon>
        <taxon>Metazoa</taxon>
        <taxon>Ecdysozoa</taxon>
        <taxon>Arthropoda</taxon>
        <taxon>Crustacea</taxon>
        <taxon>Multicrustacea</taxon>
        <taxon>Hexanauplia</taxon>
        <taxon>Copepoda</taxon>
        <taxon>Siphonostomatoida</taxon>
        <taxon>Caligidae</taxon>
        <taxon>Caligus</taxon>
    </lineage>
</organism>
<dbReference type="OrthoDB" id="5974330at2759"/>
<sequence length="127" mass="15148">MSDVTLYSIVSAFQKKREFLCKHLSDLHFLFRRRTLKNRGYAASCRIKRLEQKGDLEHEKGKEYEDLDHVQVTRNSIQALIDLLIPPIQEDNQRMHEEVEGLHRKFDALKRFAAQKKLHLPPEFEQY</sequence>
<keyword evidence="6" id="KW-1185">Reference proteome</keyword>
<proteinExistence type="predicted"/>
<dbReference type="Pfam" id="PF03131">
    <property type="entry name" value="bZIP_Maf"/>
    <property type="match status" value="1"/>
</dbReference>
<dbReference type="PANTHER" id="PTHR10129">
    <property type="entry name" value="TRANSCRIPTION FACTOR MAF"/>
    <property type="match status" value="1"/>
</dbReference>
<dbReference type="Gene3D" id="1.20.5.170">
    <property type="match status" value="1"/>
</dbReference>
<evidence type="ECO:0000256" key="1">
    <source>
        <dbReference type="ARBA" id="ARBA00023015"/>
    </source>
</evidence>
<dbReference type="GO" id="GO:0000978">
    <property type="term" value="F:RNA polymerase II cis-regulatory region sequence-specific DNA binding"/>
    <property type="evidence" value="ECO:0007669"/>
    <property type="project" value="TreeGrafter"/>
</dbReference>
<dbReference type="Proteomes" id="UP000595437">
    <property type="component" value="Chromosome 17"/>
</dbReference>
<feature type="domain" description="Basic leucine zipper" evidence="4">
    <location>
        <begin position="32"/>
        <end position="76"/>
    </location>
</feature>
<gene>
    <name evidence="5" type="ORF">FKW44_022693</name>
</gene>
<keyword evidence="3" id="KW-0804">Transcription</keyword>
<protein>
    <submittedName>
        <fullName evidence="5">Transcription factor MafK</fullName>
    </submittedName>
</protein>
<dbReference type="InterPro" id="IPR008917">
    <property type="entry name" value="TF_DNA-bd_sf"/>
</dbReference>
<dbReference type="EMBL" id="CP045906">
    <property type="protein sequence ID" value="QQP34715.1"/>
    <property type="molecule type" value="Genomic_DNA"/>
</dbReference>
<reference evidence="6" key="1">
    <citation type="submission" date="2021-01" db="EMBL/GenBank/DDBJ databases">
        <title>Caligus Genome Assembly.</title>
        <authorList>
            <person name="Gallardo-Escarate C."/>
        </authorList>
    </citation>
    <scope>NUCLEOTIDE SEQUENCE [LARGE SCALE GENOMIC DNA]</scope>
</reference>
<evidence type="ECO:0000256" key="2">
    <source>
        <dbReference type="ARBA" id="ARBA00023125"/>
    </source>
</evidence>